<evidence type="ECO:0000259" key="1">
    <source>
        <dbReference type="Pfam" id="PF11738"/>
    </source>
</evidence>
<feature type="domain" description="DUF3298" evidence="1">
    <location>
        <begin position="175"/>
        <end position="249"/>
    </location>
</feature>
<dbReference type="Pfam" id="PF13739">
    <property type="entry name" value="PdaC"/>
    <property type="match status" value="1"/>
</dbReference>
<dbReference type="InterPro" id="IPR025303">
    <property type="entry name" value="PdaC"/>
</dbReference>
<dbReference type="Proteomes" id="UP000190080">
    <property type="component" value="Unassembled WGS sequence"/>
</dbReference>
<dbReference type="STRING" id="1450648.CLORY_32340"/>
<sequence>MKMKLTKVSTAIIAFQVTAVSLGIGINNTTAYAAVKPVIKVSTVQSKANNIKVTTKTIKYSDKYIESKLEIPVFSGIKNKKVENKINSKIKNSMVNFKEAMHKQAKKDITALIKDGQKNWNKYGAYTGYSVKEKTNKLLSFTADYYSYMGGAHGSTDRRGINHDLSTGKLISLSSIFQKGFDYKTTLKKAVKDYVKKNPDMVFEDAAKSIKDVTKNRQFYIKDGKLVLIFQQYEIGPYAAGIQEVKIPLKNLKLSKSFKALL</sequence>
<comment type="caution">
    <text evidence="3">The sequence shown here is derived from an EMBL/GenBank/DDBJ whole genome shotgun (WGS) entry which is preliminary data.</text>
</comment>
<feature type="domain" description="Deacetylase PdaC" evidence="2">
    <location>
        <begin position="58"/>
        <end position="156"/>
    </location>
</feature>
<dbReference type="AlphaFoldDB" id="A0A1V4IJA1"/>
<dbReference type="InterPro" id="IPR021729">
    <property type="entry name" value="DUF3298"/>
</dbReference>
<dbReference type="Gene3D" id="3.30.565.40">
    <property type="entry name" value="Fervidobacterium nodosum Rt17-B1 like"/>
    <property type="match status" value="1"/>
</dbReference>
<evidence type="ECO:0000313" key="3">
    <source>
        <dbReference type="EMBL" id="OPJ59587.1"/>
    </source>
</evidence>
<evidence type="ECO:0000259" key="2">
    <source>
        <dbReference type="Pfam" id="PF13739"/>
    </source>
</evidence>
<dbReference type="InterPro" id="IPR037126">
    <property type="entry name" value="PdaC/RsiV-like_sf"/>
</dbReference>
<dbReference type="OrthoDB" id="5637at2"/>
<gene>
    <name evidence="3" type="primary">rsiV</name>
    <name evidence="3" type="ORF">CLORY_32340</name>
</gene>
<dbReference type="RefSeq" id="WP_079426377.1">
    <property type="nucleotide sequence ID" value="NZ_MZGV01000042.1"/>
</dbReference>
<reference evidence="3 4" key="1">
    <citation type="submission" date="2017-03" db="EMBL/GenBank/DDBJ databases">
        <title>Genome sequence of Clostridium oryzae DSM 28571.</title>
        <authorList>
            <person name="Poehlein A."/>
            <person name="Daniel R."/>
        </authorList>
    </citation>
    <scope>NUCLEOTIDE SEQUENCE [LARGE SCALE GENOMIC DNA]</scope>
    <source>
        <strain evidence="3 4">DSM 28571</strain>
    </source>
</reference>
<dbReference type="Pfam" id="PF11738">
    <property type="entry name" value="DUF3298"/>
    <property type="match status" value="1"/>
</dbReference>
<accession>A0A1V4IJA1</accession>
<proteinExistence type="predicted"/>
<organism evidence="3 4">
    <name type="scientific">Clostridium oryzae</name>
    <dbReference type="NCBI Taxonomy" id="1450648"/>
    <lineage>
        <taxon>Bacteria</taxon>
        <taxon>Bacillati</taxon>
        <taxon>Bacillota</taxon>
        <taxon>Clostridia</taxon>
        <taxon>Eubacteriales</taxon>
        <taxon>Clostridiaceae</taxon>
        <taxon>Clostridium</taxon>
    </lineage>
</organism>
<keyword evidence="4" id="KW-1185">Reference proteome</keyword>
<dbReference type="EMBL" id="MZGV01000042">
    <property type="protein sequence ID" value="OPJ59587.1"/>
    <property type="molecule type" value="Genomic_DNA"/>
</dbReference>
<protein>
    <submittedName>
        <fullName evidence="3">Anti-sigma-V factor RsiV</fullName>
    </submittedName>
</protein>
<name>A0A1V4IJA1_9CLOT</name>
<dbReference type="Gene3D" id="3.90.640.20">
    <property type="entry name" value="Heat-shock cognate protein, ATPase"/>
    <property type="match status" value="1"/>
</dbReference>
<evidence type="ECO:0000313" key="4">
    <source>
        <dbReference type="Proteomes" id="UP000190080"/>
    </source>
</evidence>